<dbReference type="EMBL" id="FOZZ01000010">
    <property type="protein sequence ID" value="SFT05795.1"/>
    <property type="molecule type" value="Genomic_DNA"/>
</dbReference>
<dbReference type="InterPro" id="IPR017969">
    <property type="entry name" value="Heavy-metal-associated_CS"/>
</dbReference>
<dbReference type="Gene3D" id="3.30.70.100">
    <property type="match status" value="1"/>
</dbReference>
<dbReference type="OrthoDB" id="2721717at2"/>
<keyword evidence="1" id="KW-0479">Metal-binding</keyword>
<gene>
    <name evidence="3" type="ORF">SAMN05660206_11088</name>
</gene>
<evidence type="ECO:0000313" key="4">
    <source>
        <dbReference type="Proteomes" id="UP000198785"/>
    </source>
</evidence>
<dbReference type="PROSITE" id="PS50846">
    <property type="entry name" value="HMA_2"/>
    <property type="match status" value="1"/>
</dbReference>
<accession>A0A1I6UWL0</accession>
<name>A0A1I6UWL0_9SPHI</name>
<reference evidence="3 4" key="1">
    <citation type="submission" date="2016-10" db="EMBL/GenBank/DDBJ databases">
        <authorList>
            <person name="de Groot N.N."/>
        </authorList>
    </citation>
    <scope>NUCLEOTIDE SEQUENCE [LARGE SCALE GENOMIC DNA]</scope>
    <source>
        <strain evidence="3 4">DSM 22789</strain>
    </source>
</reference>
<dbReference type="CDD" id="cd00371">
    <property type="entry name" value="HMA"/>
    <property type="match status" value="1"/>
</dbReference>
<dbReference type="Proteomes" id="UP000198785">
    <property type="component" value="Unassembled WGS sequence"/>
</dbReference>
<keyword evidence="4" id="KW-1185">Reference proteome</keyword>
<sequence length="69" mass="7731">MKTIRIQLETLTCPSCINKIEGVLNKQTGVDEAKVMFNSSKVKITYNEEETNPEEISAIIEKLGYPVLS</sequence>
<dbReference type="STRING" id="683125.SAMN05660206_11088"/>
<dbReference type="AlphaFoldDB" id="A0A1I6UWL0"/>
<evidence type="ECO:0000259" key="2">
    <source>
        <dbReference type="PROSITE" id="PS50846"/>
    </source>
</evidence>
<evidence type="ECO:0000256" key="1">
    <source>
        <dbReference type="ARBA" id="ARBA00022723"/>
    </source>
</evidence>
<protein>
    <submittedName>
        <fullName evidence="3">Heavy-metal-associated domain-containing protein</fullName>
    </submittedName>
</protein>
<dbReference type="GO" id="GO:0046872">
    <property type="term" value="F:metal ion binding"/>
    <property type="evidence" value="ECO:0007669"/>
    <property type="project" value="UniProtKB-KW"/>
</dbReference>
<dbReference type="FunFam" id="3.30.70.100:FF:000001">
    <property type="entry name" value="ATPase copper transporting beta"/>
    <property type="match status" value="1"/>
</dbReference>
<dbReference type="InterPro" id="IPR006121">
    <property type="entry name" value="HMA_dom"/>
</dbReference>
<dbReference type="SUPFAM" id="SSF55008">
    <property type="entry name" value="HMA, heavy metal-associated domain"/>
    <property type="match status" value="1"/>
</dbReference>
<dbReference type="RefSeq" id="WP_093366831.1">
    <property type="nucleotide sequence ID" value="NZ_FOZZ01000010.1"/>
</dbReference>
<evidence type="ECO:0000313" key="3">
    <source>
        <dbReference type="EMBL" id="SFT05795.1"/>
    </source>
</evidence>
<dbReference type="InterPro" id="IPR036163">
    <property type="entry name" value="HMA_dom_sf"/>
</dbReference>
<feature type="domain" description="HMA" evidence="2">
    <location>
        <begin position="2"/>
        <end position="68"/>
    </location>
</feature>
<organism evidence="3 4">
    <name type="scientific">Sphingobacterium wenxiniae</name>
    <dbReference type="NCBI Taxonomy" id="683125"/>
    <lineage>
        <taxon>Bacteria</taxon>
        <taxon>Pseudomonadati</taxon>
        <taxon>Bacteroidota</taxon>
        <taxon>Sphingobacteriia</taxon>
        <taxon>Sphingobacteriales</taxon>
        <taxon>Sphingobacteriaceae</taxon>
        <taxon>Sphingobacterium</taxon>
    </lineage>
</organism>
<proteinExistence type="predicted"/>
<dbReference type="PROSITE" id="PS01047">
    <property type="entry name" value="HMA_1"/>
    <property type="match status" value="1"/>
</dbReference>
<dbReference type="Pfam" id="PF00403">
    <property type="entry name" value="HMA"/>
    <property type="match status" value="1"/>
</dbReference>